<dbReference type="GO" id="GO:0004197">
    <property type="term" value="F:cysteine-type endopeptidase activity"/>
    <property type="evidence" value="ECO:0007669"/>
    <property type="project" value="InterPro"/>
</dbReference>
<evidence type="ECO:0000256" key="2">
    <source>
        <dbReference type="ARBA" id="ARBA00022723"/>
    </source>
</evidence>
<keyword evidence="3" id="KW-0788">Thiol protease</keyword>
<dbReference type="Gene3D" id="2.60.40.150">
    <property type="entry name" value="C2 domain"/>
    <property type="match status" value="1"/>
</dbReference>
<comment type="caution">
    <text evidence="8">The sequence shown here is derived from an EMBL/GenBank/DDBJ whole genome shotgun (WGS) entry which is preliminary data.</text>
</comment>
<evidence type="ECO:0000256" key="6">
    <source>
        <dbReference type="SAM" id="MobiDB-lite"/>
    </source>
</evidence>
<evidence type="ECO:0000256" key="1">
    <source>
        <dbReference type="ARBA" id="ARBA00022703"/>
    </source>
</evidence>
<feature type="region of interest" description="Disordered" evidence="6">
    <location>
        <begin position="695"/>
        <end position="735"/>
    </location>
</feature>
<dbReference type="InterPro" id="IPR011600">
    <property type="entry name" value="Pept_C14_caspase"/>
</dbReference>
<evidence type="ECO:0000313" key="8">
    <source>
        <dbReference type="EMBL" id="KPM43560.1"/>
    </source>
</evidence>
<dbReference type="PANTHER" id="PTHR46502:SF2">
    <property type="entry name" value="16 KDA PHLOEM PROTEIN 2"/>
    <property type="match status" value="1"/>
</dbReference>
<dbReference type="SUPFAM" id="SSF52129">
    <property type="entry name" value="Caspase-like"/>
    <property type="match status" value="1"/>
</dbReference>
<dbReference type="GO" id="GO:0006915">
    <property type="term" value="P:apoptotic process"/>
    <property type="evidence" value="ECO:0007669"/>
    <property type="project" value="UniProtKB-KW"/>
</dbReference>
<dbReference type="Pfam" id="PF00656">
    <property type="entry name" value="Peptidase_C14"/>
    <property type="match status" value="1"/>
</dbReference>
<accession>A0A0P7BR01</accession>
<dbReference type="SUPFAM" id="SSF49562">
    <property type="entry name" value="C2 domain (Calcium/lipid-binding domain, CaLB)"/>
    <property type="match status" value="1"/>
</dbReference>
<protein>
    <recommendedName>
        <fullName evidence="7">C2 domain-containing protein</fullName>
    </recommendedName>
</protein>
<evidence type="ECO:0000259" key="7">
    <source>
        <dbReference type="PROSITE" id="PS50004"/>
    </source>
</evidence>
<keyword evidence="4" id="KW-0106">Calcium</keyword>
<organism evidence="8 9">
    <name type="scientific">Neonectria ditissima</name>
    <dbReference type="NCBI Taxonomy" id="78410"/>
    <lineage>
        <taxon>Eukaryota</taxon>
        <taxon>Fungi</taxon>
        <taxon>Dikarya</taxon>
        <taxon>Ascomycota</taxon>
        <taxon>Pezizomycotina</taxon>
        <taxon>Sordariomycetes</taxon>
        <taxon>Hypocreomycetidae</taxon>
        <taxon>Hypocreales</taxon>
        <taxon>Nectriaceae</taxon>
        <taxon>Neonectria</taxon>
    </lineage>
</organism>
<keyword evidence="9" id="KW-1185">Reference proteome</keyword>
<keyword evidence="5" id="KW-0865">Zymogen</keyword>
<dbReference type="InterPro" id="IPR035892">
    <property type="entry name" value="C2_domain_sf"/>
</dbReference>
<dbReference type="InterPro" id="IPR029030">
    <property type="entry name" value="Caspase-like_dom_sf"/>
</dbReference>
<proteinExistence type="predicted"/>
<keyword evidence="2" id="KW-0479">Metal-binding</keyword>
<dbReference type="OrthoDB" id="4760831at2759"/>
<dbReference type="Pfam" id="PF00168">
    <property type="entry name" value="C2"/>
    <property type="match status" value="1"/>
</dbReference>
<dbReference type="Proteomes" id="UP000050424">
    <property type="component" value="Unassembled WGS sequence"/>
</dbReference>
<evidence type="ECO:0000313" key="9">
    <source>
        <dbReference type="Proteomes" id="UP000050424"/>
    </source>
</evidence>
<dbReference type="PROSITE" id="PS50004">
    <property type="entry name" value="C2"/>
    <property type="match status" value="1"/>
</dbReference>
<evidence type="ECO:0000256" key="5">
    <source>
        <dbReference type="ARBA" id="ARBA00023145"/>
    </source>
</evidence>
<feature type="compositionally biased region" description="Basic and acidic residues" evidence="6">
    <location>
        <begin position="718"/>
        <end position="729"/>
    </location>
</feature>
<dbReference type="InterPro" id="IPR000008">
    <property type="entry name" value="C2_dom"/>
</dbReference>
<evidence type="ECO:0000256" key="3">
    <source>
        <dbReference type="ARBA" id="ARBA00022807"/>
    </source>
</evidence>
<gene>
    <name evidence="8" type="ORF">AK830_g2997</name>
</gene>
<keyword evidence="3" id="KW-0378">Hydrolase</keyword>
<dbReference type="AlphaFoldDB" id="A0A0P7BR01"/>
<sequence>MAELQYLGAKFEDADAQGYHSSLSGSSSSPFVQASGASSNTSLSLSPNVSHLPPTHDTTKSHHHMKHLEGFVGDLQLAAKRAFPNSAYSRYKEVQVLLMRWEEDELEVEAEMEELRKVFMNTYGFSTTQFLIPTQNSHRKLMHKSLSFVEEHDKEDMLLIVYYAGHGVINKARQSTWSCKSDRSYAIVEWSAIQTLFETARCDVLSLLDCCAGASATPITERPTNIKETIAACGFETWTPKPGPQSFTNTLIEVLKEWASQLPFSAAMLHSEILTRLKHAPPHWSSRGNTLVEQRKTPAYIVSPPDPHTASITLGRLVDEESCSSVSSRAIPGSISENLSERVQGDSHVSSEERLEALLAMDDKGQRKAPHVLLTVALEEDQILDAASCARWLKQFPLLAKFVSVEGVYRSYSTLLLLSVPVVLWDLVPDHPATQFVGYVRSRNLAPKGDSPKEATTPIPITGQSARGKKSYGFEYASPLKSVSGLSSLDSGYDSSSVPRTAAMVPARLARKTTDVSGYQRSILSKQVSTRKKQSPEETIVADLLVPRSLPTSAQTSVVLPGQGLSALKERVKQLVVTVGEADMDDDTSSGLTCVLCYGHEVQRSESMRSQTPKPIWNEEFRFDIRNSPMFYHLRVSVWEAHMGGLMGDLHIDLRSLFKKGQLPELGEWQNLRSDGKTTGVIRIALAYVDADEDRQRQAEVTKPMARWEQQQRQQQRQRRDESQPRVEEMDFPVW</sequence>
<feature type="compositionally biased region" description="Low complexity" evidence="6">
    <location>
        <begin position="30"/>
        <end position="50"/>
    </location>
</feature>
<dbReference type="PANTHER" id="PTHR46502">
    <property type="entry name" value="C2 DOMAIN-CONTAINING"/>
    <property type="match status" value="1"/>
</dbReference>
<feature type="domain" description="C2" evidence="7">
    <location>
        <begin position="560"/>
        <end position="674"/>
    </location>
</feature>
<dbReference type="GO" id="GO:0046872">
    <property type="term" value="F:metal ion binding"/>
    <property type="evidence" value="ECO:0007669"/>
    <property type="project" value="UniProtKB-KW"/>
</dbReference>
<keyword evidence="1" id="KW-0053">Apoptosis</keyword>
<dbReference type="EMBL" id="LKCW01000031">
    <property type="protein sequence ID" value="KPM43560.1"/>
    <property type="molecule type" value="Genomic_DNA"/>
</dbReference>
<feature type="region of interest" description="Disordered" evidence="6">
    <location>
        <begin position="30"/>
        <end position="63"/>
    </location>
</feature>
<keyword evidence="3" id="KW-0645">Protease</keyword>
<dbReference type="GO" id="GO:0006508">
    <property type="term" value="P:proteolysis"/>
    <property type="evidence" value="ECO:0007669"/>
    <property type="project" value="InterPro"/>
</dbReference>
<dbReference type="STRING" id="78410.A0A0P7BR01"/>
<reference evidence="8 9" key="1">
    <citation type="submission" date="2015-09" db="EMBL/GenBank/DDBJ databases">
        <title>Draft genome of a European isolate of the apple canker pathogen Neonectria ditissima.</title>
        <authorList>
            <person name="Gomez-Cortecero A."/>
            <person name="Harrison R.J."/>
            <person name="Armitage A.D."/>
        </authorList>
    </citation>
    <scope>NUCLEOTIDE SEQUENCE [LARGE SCALE GENOMIC DNA]</scope>
    <source>
        <strain evidence="8 9">R09/05</strain>
    </source>
</reference>
<name>A0A0P7BR01_9HYPO</name>
<evidence type="ECO:0000256" key="4">
    <source>
        <dbReference type="ARBA" id="ARBA00022837"/>
    </source>
</evidence>